<name>A0AAD5VW84_9AGAR</name>
<sequence length="80" mass="8616">MLSSDQHEKDRQSDDEKVDFGGDINELSVVAEGEERTTWLVWILVACSTISGLLFGYDTGVISGALVTIGSDLGPEQLNS</sequence>
<comment type="caution">
    <text evidence="2">The sequence shown here is derived from an EMBL/GenBank/DDBJ whole genome shotgun (WGS) entry which is preliminary data.</text>
</comment>
<dbReference type="AlphaFoldDB" id="A0AAD5VW84"/>
<accession>A0AAD5VW84</accession>
<organism evidence="2 3">
    <name type="scientific">Leucocoprinus birnbaumii</name>
    <dbReference type="NCBI Taxonomy" id="56174"/>
    <lineage>
        <taxon>Eukaryota</taxon>
        <taxon>Fungi</taxon>
        <taxon>Dikarya</taxon>
        <taxon>Basidiomycota</taxon>
        <taxon>Agaricomycotina</taxon>
        <taxon>Agaricomycetes</taxon>
        <taxon>Agaricomycetidae</taxon>
        <taxon>Agaricales</taxon>
        <taxon>Agaricineae</taxon>
        <taxon>Agaricaceae</taxon>
        <taxon>Leucocoprinus</taxon>
    </lineage>
</organism>
<feature type="transmembrane region" description="Helical" evidence="1">
    <location>
        <begin position="39"/>
        <end position="57"/>
    </location>
</feature>
<keyword evidence="1" id="KW-0812">Transmembrane</keyword>
<evidence type="ECO:0000313" key="3">
    <source>
        <dbReference type="Proteomes" id="UP001213000"/>
    </source>
</evidence>
<evidence type="ECO:0000313" key="2">
    <source>
        <dbReference type="EMBL" id="KAJ3571649.1"/>
    </source>
</evidence>
<protein>
    <recommendedName>
        <fullName evidence="4">Major facilitator superfamily (MFS) profile domain-containing protein</fullName>
    </recommendedName>
</protein>
<dbReference type="Gene3D" id="1.20.1250.20">
    <property type="entry name" value="MFS general substrate transporter like domains"/>
    <property type="match status" value="1"/>
</dbReference>
<dbReference type="InterPro" id="IPR036259">
    <property type="entry name" value="MFS_trans_sf"/>
</dbReference>
<gene>
    <name evidence="2" type="ORF">NP233_g3609</name>
</gene>
<reference evidence="2" key="1">
    <citation type="submission" date="2022-07" db="EMBL/GenBank/DDBJ databases">
        <title>Genome Sequence of Leucocoprinus birnbaumii.</title>
        <authorList>
            <person name="Buettner E."/>
        </authorList>
    </citation>
    <scope>NUCLEOTIDE SEQUENCE</scope>
    <source>
        <strain evidence="2">VT141</strain>
    </source>
</reference>
<evidence type="ECO:0008006" key="4">
    <source>
        <dbReference type="Google" id="ProtNLM"/>
    </source>
</evidence>
<dbReference type="Proteomes" id="UP001213000">
    <property type="component" value="Unassembled WGS sequence"/>
</dbReference>
<evidence type="ECO:0000256" key="1">
    <source>
        <dbReference type="SAM" id="Phobius"/>
    </source>
</evidence>
<keyword evidence="1" id="KW-0472">Membrane</keyword>
<proteinExistence type="predicted"/>
<keyword evidence="3" id="KW-1185">Reference proteome</keyword>
<keyword evidence="1" id="KW-1133">Transmembrane helix</keyword>
<dbReference type="EMBL" id="JANIEX010000176">
    <property type="protein sequence ID" value="KAJ3571649.1"/>
    <property type="molecule type" value="Genomic_DNA"/>
</dbReference>